<dbReference type="InterPro" id="IPR012338">
    <property type="entry name" value="Beta-lactam/transpept-like"/>
</dbReference>
<accession>A0A1S2M814</accession>
<evidence type="ECO:0000259" key="1">
    <source>
        <dbReference type="Pfam" id="PF00144"/>
    </source>
</evidence>
<keyword evidence="3" id="KW-1185">Reference proteome</keyword>
<dbReference type="PANTHER" id="PTHR43283">
    <property type="entry name" value="BETA-LACTAMASE-RELATED"/>
    <property type="match status" value="1"/>
</dbReference>
<dbReference type="EMBL" id="MLQS01000007">
    <property type="protein sequence ID" value="OIJ20774.1"/>
    <property type="molecule type" value="Genomic_DNA"/>
</dbReference>
<dbReference type="OrthoDB" id="9803467at2"/>
<dbReference type="RefSeq" id="WP_071389248.1">
    <property type="nucleotide sequence ID" value="NZ_MLQS01000007.1"/>
</dbReference>
<comment type="caution">
    <text evidence="2">The sequence shown here is derived from an EMBL/GenBank/DDBJ whole genome shotgun (WGS) entry which is preliminary data.</text>
</comment>
<protein>
    <submittedName>
        <fullName evidence="2">Serine hydrolase</fullName>
    </submittedName>
</protein>
<organism evidence="2 3">
    <name type="scientific">Anaerobacillus alkalidiazotrophicus</name>
    <dbReference type="NCBI Taxonomy" id="472963"/>
    <lineage>
        <taxon>Bacteria</taxon>
        <taxon>Bacillati</taxon>
        <taxon>Bacillota</taxon>
        <taxon>Bacilli</taxon>
        <taxon>Bacillales</taxon>
        <taxon>Bacillaceae</taxon>
        <taxon>Anaerobacillus</taxon>
    </lineage>
</organism>
<evidence type="ECO:0000313" key="2">
    <source>
        <dbReference type="EMBL" id="OIJ20774.1"/>
    </source>
</evidence>
<dbReference type="InterPro" id="IPR001466">
    <property type="entry name" value="Beta-lactam-related"/>
</dbReference>
<dbReference type="STRING" id="472963.BKP45_08220"/>
<dbReference type="AlphaFoldDB" id="A0A1S2M814"/>
<dbReference type="Gene3D" id="3.40.710.10">
    <property type="entry name" value="DD-peptidase/beta-lactamase superfamily"/>
    <property type="match status" value="1"/>
</dbReference>
<evidence type="ECO:0000313" key="3">
    <source>
        <dbReference type="Proteomes" id="UP000180057"/>
    </source>
</evidence>
<gene>
    <name evidence="2" type="ORF">BKP45_08220</name>
</gene>
<keyword evidence="2" id="KW-0378">Hydrolase</keyword>
<dbReference type="Pfam" id="PF00144">
    <property type="entry name" value="Beta-lactamase"/>
    <property type="match status" value="1"/>
</dbReference>
<proteinExistence type="predicted"/>
<dbReference type="SUPFAM" id="SSF56601">
    <property type="entry name" value="beta-lactamase/transpeptidase-like"/>
    <property type="match status" value="1"/>
</dbReference>
<reference evidence="2 3" key="1">
    <citation type="submission" date="2016-10" db="EMBL/GenBank/DDBJ databases">
        <title>Draft genome sequences of four alkaliphilic bacteria belonging to the Anaerobacillus genus.</title>
        <authorList>
            <person name="Bassil N.M."/>
            <person name="Lloyd J.R."/>
        </authorList>
    </citation>
    <scope>NUCLEOTIDE SEQUENCE [LARGE SCALE GENOMIC DNA]</scope>
    <source>
        <strain evidence="2 3">DSM 22531</strain>
    </source>
</reference>
<dbReference type="GO" id="GO:0016787">
    <property type="term" value="F:hydrolase activity"/>
    <property type="evidence" value="ECO:0007669"/>
    <property type="project" value="UniProtKB-KW"/>
</dbReference>
<sequence>MLTNSQQTKVLSNTQTKLLQDLLEQLAGMKGVRHAIMAVESRDGSFSWSGAKGIAKPDGIPIDIDTPFWIASVTKLYIATSVLKLHETDMISIDDFVIDYLPEHQLKGVHVINGVDYYDQLTIRHLLSHSSGIPDYLEIKAKGEQTLIDKVLKGSDMSWSIEDTLQIVRKVNAPLFPPQTLSNMKYRIRYSDTNFQMLIAIIETVTKKSIEDAFKDMLFQPLNLINTFHPGSKPPEEVGPVATVWVQDTPFDNKPQAMRSFGDLNSTIKDLIIFMRALLNGKVFEKPETLNLMLAGWQTFGLTLSPLAPGWPIQYGLGMMRFKMPRLFTPFHPMPELIGHTGAVGSWLFYCPRLDLITAGTVSQVTAAAAPFKIIPKLLRILEDT</sequence>
<dbReference type="InterPro" id="IPR050789">
    <property type="entry name" value="Diverse_Enzym_Activities"/>
</dbReference>
<feature type="domain" description="Beta-lactamase-related" evidence="1">
    <location>
        <begin position="41"/>
        <end position="364"/>
    </location>
</feature>
<dbReference type="Proteomes" id="UP000180057">
    <property type="component" value="Unassembled WGS sequence"/>
</dbReference>
<name>A0A1S2M814_9BACI</name>